<dbReference type="InterPro" id="IPR016162">
    <property type="entry name" value="Ald_DH_N"/>
</dbReference>
<dbReference type="Proteomes" id="UP001596620">
    <property type="component" value="Unassembled WGS sequence"/>
</dbReference>
<sequence>MVNQYQSFNQSFINGEWTEGNEARTADMVNPYDNKVLANVHLASLDQLNDAFTGASKAQKAWGQDPEQRKAVIRKAVKYFKDHQAEIQEILTLESGSTAVKASLEFDLTVGVMEESLTMVDQVGKFEDKQSIIPDKMNEFYRLPKGVIASIAPFNFPLYLSMRTIAPALALGNAVVHKPDLKCGLISGSVIARAFEEAGLPSGVFQSLLTKSSVTGDRMFNHDEANFVSFTGSTPVGRQIGQVAGEQLKDVALELGGNGPFCVLSDADIDQAVDAAIFGKYMHQGQICMMINRLIVHEDVYDKFVEKFVERSKNIKYGDPRDPDVVVGPLIDDNQMEKSLANISKAKEAGFDILLEGEQDGRVLTPTVIGNVDNDSELAQTEMFSPIALIIKADSDDDVIAKANDTAFGLSSAIFSRDEEKARKYALELQYGMTHINDQPVNDEPTALFGGMRQSGIGRFGSPFIIDEFTEGKWISVQNEPREYPF</sequence>
<evidence type="ECO:0000256" key="1">
    <source>
        <dbReference type="ARBA" id="ARBA00009986"/>
    </source>
</evidence>
<dbReference type="Gene3D" id="3.40.605.10">
    <property type="entry name" value="Aldehyde Dehydrogenase, Chain A, domain 1"/>
    <property type="match status" value="1"/>
</dbReference>
<dbReference type="Gene3D" id="3.40.309.10">
    <property type="entry name" value="Aldehyde Dehydrogenase, Chain A, domain 2"/>
    <property type="match status" value="1"/>
</dbReference>
<dbReference type="InterPro" id="IPR016161">
    <property type="entry name" value="Ald_DH/histidinol_DH"/>
</dbReference>
<gene>
    <name evidence="5" type="ORF">ACFQU8_04340</name>
</gene>
<comment type="caution">
    <text evidence="5">The sequence shown here is derived from an EMBL/GenBank/DDBJ whole genome shotgun (WGS) entry which is preliminary data.</text>
</comment>
<accession>A0ABW2UV44</accession>
<evidence type="ECO:0000256" key="2">
    <source>
        <dbReference type="ARBA" id="ARBA00023002"/>
    </source>
</evidence>
<dbReference type="PANTHER" id="PTHR42986:SF1">
    <property type="entry name" value="BENZALDEHYDE DEHYDROGENASE YFMT"/>
    <property type="match status" value="1"/>
</dbReference>
<dbReference type="Pfam" id="PF00171">
    <property type="entry name" value="Aldedh"/>
    <property type="match status" value="1"/>
</dbReference>
<protein>
    <submittedName>
        <fullName evidence="5">Aldehyde dehydrogenase family protein</fullName>
    </submittedName>
</protein>
<evidence type="ECO:0000313" key="5">
    <source>
        <dbReference type="EMBL" id="MFC7746470.1"/>
    </source>
</evidence>
<organism evidence="5 6">
    <name type="scientific">Lentibacillus kimchii</name>
    <dbReference type="NCBI Taxonomy" id="1542911"/>
    <lineage>
        <taxon>Bacteria</taxon>
        <taxon>Bacillati</taxon>
        <taxon>Bacillota</taxon>
        <taxon>Bacilli</taxon>
        <taxon>Bacillales</taxon>
        <taxon>Bacillaceae</taxon>
        <taxon>Lentibacillus</taxon>
    </lineage>
</organism>
<evidence type="ECO:0000256" key="3">
    <source>
        <dbReference type="ARBA" id="ARBA00023027"/>
    </source>
</evidence>
<feature type="domain" description="Aldehyde dehydrogenase" evidence="4">
    <location>
        <begin position="17"/>
        <end position="475"/>
    </location>
</feature>
<dbReference type="SUPFAM" id="SSF53720">
    <property type="entry name" value="ALDH-like"/>
    <property type="match status" value="1"/>
</dbReference>
<dbReference type="RefSeq" id="WP_382358105.1">
    <property type="nucleotide sequence ID" value="NZ_JBHTGR010000006.1"/>
</dbReference>
<proteinExistence type="inferred from homology"/>
<reference evidence="6" key="1">
    <citation type="journal article" date="2019" name="Int. J. Syst. Evol. Microbiol.">
        <title>The Global Catalogue of Microorganisms (GCM) 10K type strain sequencing project: providing services to taxonomists for standard genome sequencing and annotation.</title>
        <authorList>
            <consortium name="The Broad Institute Genomics Platform"/>
            <consortium name="The Broad Institute Genome Sequencing Center for Infectious Disease"/>
            <person name="Wu L."/>
            <person name="Ma J."/>
        </authorList>
    </citation>
    <scope>NUCLEOTIDE SEQUENCE [LARGE SCALE GENOMIC DNA]</scope>
    <source>
        <strain evidence="6">JCM 30234</strain>
    </source>
</reference>
<evidence type="ECO:0000259" key="4">
    <source>
        <dbReference type="Pfam" id="PF00171"/>
    </source>
</evidence>
<name>A0ABW2UV44_9BACI</name>
<keyword evidence="6" id="KW-1185">Reference proteome</keyword>
<dbReference type="PANTHER" id="PTHR42986">
    <property type="entry name" value="BENZALDEHYDE DEHYDROGENASE YFMT"/>
    <property type="match status" value="1"/>
</dbReference>
<evidence type="ECO:0000313" key="6">
    <source>
        <dbReference type="Proteomes" id="UP001596620"/>
    </source>
</evidence>
<dbReference type="InterPro" id="IPR015590">
    <property type="entry name" value="Aldehyde_DH_dom"/>
</dbReference>
<dbReference type="InterPro" id="IPR016163">
    <property type="entry name" value="Ald_DH_C"/>
</dbReference>
<keyword evidence="3" id="KW-0520">NAD</keyword>
<keyword evidence="2" id="KW-0560">Oxidoreductase</keyword>
<dbReference type="EMBL" id="JBHTGR010000006">
    <property type="protein sequence ID" value="MFC7746470.1"/>
    <property type="molecule type" value="Genomic_DNA"/>
</dbReference>
<comment type="similarity">
    <text evidence="1">Belongs to the aldehyde dehydrogenase family.</text>
</comment>